<keyword evidence="6 13" id="KW-0812">Transmembrane</keyword>
<evidence type="ECO:0000256" key="11">
    <source>
        <dbReference type="ARBA" id="ARBA00023136"/>
    </source>
</evidence>
<feature type="transmembrane region" description="Helical" evidence="13">
    <location>
        <begin position="20"/>
        <end position="39"/>
    </location>
</feature>
<dbReference type="GO" id="GO:0009252">
    <property type="term" value="P:peptidoglycan biosynthetic process"/>
    <property type="evidence" value="ECO:0007669"/>
    <property type="project" value="UniProtKB-KW"/>
</dbReference>
<sequence>MEFKTLATQESEKKLFLNRIIFSIIVIVFLIVALLLRLIQLQIFESDQYKLRSMNNTIRTYSVPATRGFILDRNQLIIAENQPVFQLEMIPEQVNDIDATLQNLIEHQLIDTNKVKDIKDNIERHYQFKSIVLNTKLSDVQMATFANNRIQYKGVDIKPRLSRYYPKNEVFAHALGYVGAISSQDYQTVNASLYTGQEQIGKTSIERDFEPLLHGIPGNEKVLVNVRGKVMENLEKTPYQSGNDLILTLDAELQATAFNAMKNRKGAVVGIDPTNGEILIFVSTPSFDPNLLSRGISSSGYRSLQTNKNKPLFNRAIAGQYPPGSTIKPIIALAGLQQGFIDPTKLEPCDGAFYLPNYSRPFKDWREHGPVNVKEAIQASCDVFFYRTAINIGITTISDFLKKFNLGNLTGIDIRYEKSGVVPNPEWKKNIKGQNWYPGDTVNNGIGQGDMLATPLQLAVATTIIANKGKSYQPHLVRGIKNAQTKTIESVPPIVLTDITDINNDHWDIIHQGMSAVINQRGGTAFGMFENDYPLAGKTGSSQLYSIEKTKGKEIPDNLKDHGLFIGFSPLDNPKIALAIIVENGVSGRTAAAPIAKKILDVFLDREKT</sequence>
<evidence type="ECO:0000256" key="13">
    <source>
        <dbReference type="SAM" id="Phobius"/>
    </source>
</evidence>
<dbReference type="NCBIfam" id="TIGR03423">
    <property type="entry name" value="pbp2_mrdA"/>
    <property type="match status" value="1"/>
</dbReference>
<evidence type="ECO:0000256" key="5">
    <source>
        <dbReference type="ARBA" id="ARBA00022670"/>
    </source>
</evidence>
<dbReference type="Gene3D" id="3.30.1390.30">
    <property type="entry name" value="Penicillin-binding protein 2a, domain 3"/>
    <property type="match status" value="1"/>
</dbReference>
<feature type="domain" description="Penicillin-binding protein dimerisation" evidence="15">
    <location>
        <begin position="63"/>
        <end position="234"/>
    </location>
</feature>
<dbReference type="GO" id="GO:0009002">
    <property type="term" value="F:serine-type D-Ala-D-Ala carboxypeptidase activity"/>
    <property type="evidence" value="ECO:0007669"/>
    <property type="project" value="InterPro"/>
</dbReference>
<dbReference type="InterPro" id="IPR005311">
    <property type="entry name" value="PBP_dimer"/>
</dbReference>
<evidence type="ECO:0008006" key="17">
    <source>
        <dbReference type="Google" id="ProtNLM"/>
    </source>
</evidence>
<dbReference type="Gene3D" id="3.40.710.10">
    <property type="entry name" value="DD-peptidase/beta-lactamase superfamily"/>
    <property type="match status" value="1"/>
</dbReference>
<evidence type="ECO:0000256" key="12">
    <source>
        <dbReference type="ARBA" id="ARBA00023316"/>
    </source>
</evidence>
<dbReference type="GO" id="GO:0008360">
    <property type="term" value="P:regulation of cell shape"/>
    <property type="evidence" value="ECO:0007669"/>
    <property type="project" value="UniProtKB-KW"/>
</dbReference>
<organism evidence="16">
    <name type="scientific">marine metagenome</name>
    <dbReference type="NCBI Taxonomy" id="408172"/>
    <lineage>
        <taxon>unclassified sequences</taxon>
        <taxon>metagenomes</taxon>
        <taxon>ecological metagenomes</taxon>
    </lineage>
</organism>
<evidence type="ECO:0000256" key="4">
    <source>
        <dbReference type="ARBA" id="ARBA00022519"/>
    </source>
</evidence>
<comment type="subcellular location">
    <subcellularLocation>
        <location evidence="2">Cell membrane</location>
    </subcellularLocation>
    <subcellularLocation>
        <location evidence="1">Membrane</location>
        <topology evidence="1">Single-pass membrane protein</topology>
    </subcellularLocation>
</comment>
<dbReference type="GO" id="GO:0008658">
    <property type="term" value="F:penicillin binding"/>
    <property type="evidence" value="ECO:0007669"/>
    <property type="project" value="InterPro"/>
</dbReference>
<evidence type="ECO:0000256" key="8">
    <source>
        <dbReference type="ARBA" id="ARBA00022960"/>
    </source>
</evidence>
<dbReference type="GO" id="GO:0005886">
    <property type="term" value="C:plasma membrane"/>
    <property type="evidence" value="ECO:0007669"/>
    <property type="project" value="UniProtKB-SubCell"/>
</dbReference>
<gene>
    <name evidence="16" type="ORF">METZ01_LOCUS109204</name>
</gene>
<dbReference type="GO" id="GO:0006508">
    <property type="term" value="P:proteolysis"/>
    <property type="evidence" value="ECO:0007669"/>
    <property type="project" value="UniProtKB-KW"/>
</dbReference>
<reference evidence="16" key="1">
    <citation type="submission" date="2018-05" db="EMBL/GenBank/DDBJ databases">
        <authorList>
            <person name="Lanie J.A."/>
            <person name="Ng W.-L."/>
            <person name="Kazmierczak K.M."/>
            <person name="Andrzejewski T.M."/>
            <person name="Davidsen T.M."/>
            <person name="Wayne K.J."/>
            <person name="Tettelin H."/>
            <person name="Glass J.I."/>
            <person name="Rusch D."/>
            <person name="Podicherti R."/>
            <person name="Tsui H.-C.T."/>
            <person name="Winkler M.E."/>
        </authorList>
    </citation>
    <scope>NUCLEOTIDE SEQUENCE</scope>
</reference>
<protein>
    <recommendedName>
        <fullName evidence="17">Penicillin-binding protein 2</fullName>
    </recommendedName>
</protein>
<dbReference type="GO" id="GO:0071555">
    <property type="term" value="P:cell wall organization"/>
    <property type="evidence" value="ECO:0007669"/>
    <property type="project" value="UniProtKB-KW"/>
</dbReference>
<accession>A0A381WV87</accession>
<evidence type="ECO:0000313" key="16">
    <source>
        <dbReference type="EMBL" id="SVA56350.1"/>
    </source>
</evidence>
<dbReference type="InterPro" id="IPR017790">
    <property type="entry name" value="Penicillin-binding_protein_2"/>
</dbReference>
<evidence type="ECO:0000256" key="10">
    <source>
        <dbReference type="ARBA" id="ARBA00022989"/>
    </source>
</evidence>
<dbReference type="AlphaFoldDB" id="A0A381WV87"/>
<dbReference type="InterPro" id="IPR001460">
    <property type="entry name" value="PCN-bd_Tpept"/>
</dbReference>
<dbReference type="InterPro" id="IPR050515">
    <property type="entry name" value="Beta-lactam/transpept"/>
</dbReference>
<proteinExistence type="predicted"/>
<evidence type="ECO:0000256" key="1">
    <source>
        <dbReference type="ARBA" id="ARBA00004167"/>
    </source>
</evidence>
<keyword evidence="5" id="KW-0645">Protease</keyword>
<evidence type="ECO:0000256" key="9">
    <source>
        <dbReference type="ARBA" id="ARBA00022984"/>
    </source>
</evidence>
<dbReference type="EMBL" id="UINC01012979">
    <property type="protein sequence ID" value="SVA56350.1"/>
    <property type="molecule type" value="Genomic_DNA"/>
</dbReference>
<name>A0A381WV87_9ZZZZ</name>
<dbReference type="Gene3D" id="3.90.1310.10">
    <property type="entry name" value="Penicillin-binding protein 2a (Domain 2)"/>
    <property type="match status" value="1"/>
</dbReference>
<keyword evidence="10 13" id="KW-1133">Transmembrane helix</keyword>
<evidence type="ECO:0000256" key="3">
    <source>
        <dbReference type="ARBA" id="ARBA00022475"/>
    </source>
</evidence>
<dbReference type="Pfam" id="PF03717">
    <property type="entry name" value="PBP_dimer"/>
    <property type="match status" value="1"/>
</dbReference>
<dbReference type="SUPFAM" id="SSF56601">
    <property type="entry name" value="beta-lactamase/transpeptidase-like"/>
    <property type="match status" value="1"/>
</dbReference>
<dbReference type="SUPFAM" id="SSF56519">
    <property type="entry name" value="Penicillin binding protein dimerisation domain"/>
    <property type="match status" value="1"/>
</dbReference>
<dbReference type="PANTHER" id="PTHR30627">
    <property type="entry name" value="PEPTIDOGLYCAN D,D-TRANSPEPTIDASE"/>
    <property type="match status" value="1"/>
</dbReference>
<dbReference type="Pfam" id="PF00905">
    <property type="entry name" value="Transpeptidase"/>
    <property type="match status" value="1"/>
</dbReference>
<keyword evidence="11 13" id="KW-0472">Membrane</keyword>
<keyword evidence="3" id="KW-1003">Cell membrane</keyword>
<dbReference type="InterPro" id="IPR012338">
    <property type="entry name" value="Beta-lactam/transpept-like"/>
</dbReference>
<dbReference type="PANTHER" id="PTHR30627:SF2">
    <property type="entry name" value="PEPTIDOGLYCAN D,D-TRANSPEPTIDASE MRDA"/>
    <property type="match status" value="1"/>
</dbReference>
<keyword evidence="9" id="KW-0573">Peptidoglycan synthesis</keyword>
<keyword evidence="4" id="KW-0997">Cell inner membrane</keyword>
<evidence type="ECO:0000256" key="2">
    <source>
        <dbReference type="ARBA" id="ARBA00004236"/>
    </source>
</evidence>
<evidence type="ECO:0000256" key="7">
    <source>
        <dbReference type="ARBA" id="ARBA00022801"/>
    </source>
</evidence>
<feature type="domain" description="Penicillin-binding protein transpeptidase" evidence="14">
    <location>
        <begin position="266"/>
        <end position="601"/>
    </location>
</feature>
<evidence type="ECO:0000256" key="6">
    <source>
        <dbReference type="ARBA" id="ARBA00022692"/>
    </source>
</evidence>
<dbReference type="GO" id="GO:0071972">
    <property type="term" value="F:peptidoglycan L,D-transpeptidase activity"/>
    <property type="evidence" value="ECO:0007669"/>
    <property type="project" value="TreeGrafter"/>
</dbReference>
<keyword evidence="8" id="KW-0133">Cell shape</keyword>
<evidence type="ECO:0000259" key="15">
    <source>
        <dbReference type="Pfam" id="PF03717"/>
    </source>
</evidence>
<evidence type="ECO:0000259" key="14">
    <source>
        <dbReference type="Pfam" id="PF00905"/>
    </source>
</evidence>
<keyword evidence="12" id="KW-0961">Cell wall biogenesis/degradation</keyword>
<dbReference type="InterPro" id="IPR036138">
    <property type="entry name" value="PBP_dimer_sf"/>
</dbReference>
<keyword evidence="7" id="KW-0378">Hydrolase</keyword>